<dbReference type="Proteomes" id="UP000252139">
    <property type="component" value="Unassembled WGS sequence"/>
</dbReference>
<evidence type="ECO:0000256" key="1">
    <source>
        <dbReference type="SAM" id="MobiDB-lite"/>
    </source>
</evidence>
<feature type="compositionally biased region" description="Acidic residues" evidence="1">
    <location>
        <begin position="256"/>
        <end position="265"/>
    </location>
</feature>
<dbReference type="OrthoDB" id="2280816at2759"/>
<sequence length="527" mass="60469">MISHSNEQADKEEEQTTKEESYYIPKEEEPISEEYDLMLDSSSVVEDDPFYLANKTFYTTCHKISRQNNPSFRKKPPYTFLENWLIHSVFSKSQQILLRFPVIHPKVMMTEGDFIYTPHQMVNDTNFNTNNATNHNIQQPNGYDYYSNEYANHNDEEDDDDDYDYYDDDTFIIGDEGVIVMSAPAPDTSQFVEDEESIHTSSLIMDENTWMGHSKYNGNGLTLHVVNPDLDEDDEEEGDKQRRYTSFHTQLQVVKEEEEEEDEEDYRNTQSSNHQAEYKSTGISMSPEILNWYRSADLKSMKSAIYEEQQQQPTNLENKERDNKMNDSNGILSHNNHNSNSSSSSSSSNSSSSSSDGDDSSSCDDGRSNDDVSQEDMENTSYHAHEPNSAHNNSDDSEKILSRHSSESYQSLADMMEEETENHQIYSQQMSNIVTTGTTTRSVSYGTLLPLNHSYEQKNIPSIMSVSISFVNAAWTAMDIAQTYHEEENEKSFTGFVSCVFKIWKVLLVGAESMLDWRNRVKLQAVV</sequence>
<dbReference type="AlphaFoldDB" id="A0A367JFZ0"/>
<feature type="compositionally biased region" description="Basic and acidic residues" evidence="1">
    <location>
        <begin position="383"/>
        <end position="406"/>
    </location>
</feature>
<dbReference type="PANTHER" id="PTHR35711">
    <property type="entry name" value="EXPRESSED PROTEIN"/>
    <property type="match status" value="1"/>
</dbReference>
<feature type="region of interest" description="Disordered" evidence="1">
    <location>
        <begin position="308"/>
        <end position="409"/>
    </location>
</feature>
<accession>A0A367JFZ0</accession>
<dbReference type="EMBL" id="PJQL01001395">
    <property type="protein sequence ID" value="RCH88840.1"/>
    <property type="molecule type" value="Genomic_DNA"/>
</dbReference>
<proteinExistence type="predicted"/>
<evidence type="ECO:0000313" key="2">
    <source>
        <dbReference type="EMBL" id="RCH88840.1"/>
    </source>
</evidence>
<evidence type="ECO:0000313" key="3">
    <source>
        <dbReference type="Proteomes" id="UP000252139"/>
    </source>
</evidence>
<reference evidence="2 3" key="1">
    <citation type="journal article" date="2018" name="G3 (Bethesda)">
        <title>Phylogenetic and Phylogenomic Definition of Rhizopus Species.</title>
        <authorList>
            <person name="Gryganskyi A.P."/>
            <person name="Golan J."/>
            <person name="Dolatabadi S."/>
            <person name="Mondo S."/>
            <person name="Robb S."/>
            <person name="Idnurm A."/>
            <person name="Muszewska A."/>
            <person name="Steczkiewicz K."/>
            <person name="Masonjones S."/>
            <person name="Liao H.L."/>
            <person name="Gajdeczka M.T."/>
            <person name="Anike F."/>
            <person name="Vuek A."/>
            <person name="Anishchenko I.M."/>
            <person name="Voigt K."/>
            <person name="de Hoog G.S."/>
            <person name="Smith M.E."/>
            <person name="Heitman J."/>
            <person name="Vilgalys R."/>
            <person name="Stajich J.E."/>
        </authorList>
    </citation>
    <scope>NUCLEOTIDE SEQUENCE [LARGE SCALE GENOMIC DNA]</scope>
    <source>
        <strain evidence="2 3">CBS 357.93</strain>
    </source>
</reference>
<feature type="region of interest" description="Disordered" evidence="1">
    <location>
        <begin position="129"/>
        <end position="160"/>
    </location>
</feature>
<feature type="compositionally biased region" description="Basic and acidic residues" evidence="1">
    <location>
        <begin position="14"/>
        <end position="27"/>
    </location>
</feature>
<dbReference type="STRING" id="86630.A0A367JFZ0"/>
<protein>
    <submittedName>
        <fullName evidence="2">Uncharacterized protein</fullName>
    </submittedName>
</protein>
<comment type="caution">
    <text evidence="2">The sequence shown here is derived from an EMBL/GenBank/DDBJ whole genome shotgun (WGS) entry which is preliminary data.</text>
</comment>
<organism evidence="2 3">
    <name type="scientific">Rhizopus azygosporus</name>
    <name type="common">Rhizopus microsporus var. azygosporus</name>
    <dbReference type="NCBI Taxonomy" id="86630"/>
    <lineage>
        <taxon>Eukaryota</taxon>
        <taxon>Fungi</taxon>
        <taxon>Fungi incertae sedis</taxon>
        <taxon>Mucoromycota</taxon>
        <taxon>Mucoromycotina</taxon>
        <taxon>Mucoromycetes</taxon>
        <taxon>Mucorales</taxon>
        <taxon>Mucorineae</taxon>
        <taxon>Rhizopodaceae</taxon>
        <taxon>Rhizopus</taxon>
    </lineage>
</organism>
<name>A0A367JFZ0_RHIAZ</name>
<feature type="compositionally biased region" description="Low complexity" evidence="1">
    <location>
        <begin position="333"/>
        <end position="355"/>
    </location>
</feature>
<keyword evidence="3" id="KW-1185">Reference proteome</keyword>
<gene>
    <name evidence="2" type="ORF">CU097_004225</name>
</gene>
<feature type="region of interest" description="Disordered" evidence="1">
    <location>
        <begin position="230"/>
        <end position="282"/>
    </location>
</feature>
<dbReference type="PANTHER" id="PTHR35711:SF1">
    <property type="entry name" value="ECTODERMAL, ISOFORM F"/>
    <property type="match status" value="1"/>
</dbReference>
<feature type="region of interest" description="Disordered" evidence="1">
    <location>
        <begin position="1"/>
        <end position="27"/>
    </location>
</feature>